<proteinExistence type="predicted"/>
<evidence type="ECO:0008006" key="2">
    <source>
        <dbReference type="Google" id="ProtNLM"/>
    </source>
</evidence>
<dbReference type="EMBL" id="LR739235">
    <property type="protein sequence ID" value="VZR96831.1"/>
    <property type="molecule type" value="Genomic_DNA"/>
</dbReference>
<dbReference type="NCBIfam" id="TIGR03490">
    <property type="entry name" value="Mycoplas_LppA"/>
    <property type="match status" value="1"/>
</dbReference>
<name>A0A654IHZ9_9MOLU</name>
<gene>
    <name evidence="1" type="ORF">MF5295_00014</name>
</gene>
<organism evidence="1">
    <name type="scientific">Mycoplasma feriruminatoris</name>
    <dbReference type="NCBI Taxonomy" id="1179777"/>
    <lineage>
        <taxon>Bacteria</taxon>
        <taxon>Bacillati</taxon>
        <taxon>Mycoplasmatota</taxon>
        <taxon>Mollicutes</taxon>
        <taxon>Mycoplasmataceae</taxon>
        <taxon>Mycoplasma</taxon>
    </lineage>
</organism>
<sequence length="278" mass="31877">MMMYTQNPQNYKDLIQKENAINFEELENNNPNLFADREINLNVTALKSLLFDYDRELGKLYKDKIIAVSYDDVNGKLGIKLLIENTEENHLANQHSETLEFSFDGFRRIDFKKPNANVLSLLLPQNDFKDIIKKGILKKKIDDFKSEKHNEKILLTEDYVKQLIFKKLLVQISDNQHNIYNSKQTLSLQSNSKKDSYTSILGLAGGGSLYPFHTILNKDSISNISLQVNKEEKKYKVTINFEVNIPIFSSTFSDLTSHVTSGDTNTLKLEVTANTIVD</sequence>
<evidence type="ECO:0000313" key="1">
    <source>
        <dbReference type="EMBL" id="VZR96831.1"/>
    </source>
</evidence>
<dbReference type="AlphaFoldDB" id="A0A654IHZ9"/>
<protein>
    <recommendedName>
        <fullName evidence="2">Lipoprotein</fullName>
    </recommendedName>
</protein>
<accession>A0A654IHZ9</accession>
<dbReference type="InterPro" id="IPR019992">
    <property type="entry name" value="Mycoides_lipoprot_LppA/p72"/>
</dbReference>
<reference evidence="1" key="1">
    <citation type="submission" date="2019-11" db="EMBL/GenBank/DDBJ databases">
        <authorList>
            <person name="Falquet L."/>
            <person name="Falquet L."/>
        </authorList>
    </citation>
    <scope>NUCLEOTIDE SEQUENCE</scope>
    <source>
        <strain evidence="1">8756-13</strain>
    </source>
</reference>
<dbReference type="NCBIfam" id="NF045959">
    <property type="entry name" value="LppA_rel_LP"/>
    <property type="match status" value="1"/>
</dbReference>